<dbReference type="PANTHER" id="PTHR11819">
    <property type="entry name" value="SOLUTE CARRIER FAMILY 5"/>
    <property type="match status" value="1"/>
</dbReference>
<organism evidence="9 10">
    <name type="scientific">Elysia chlorotica</name>
    <name type="common">Eastern emerald elysia</name>
    <name type="synonym">Sea slug</name>
    <dbReference type="NCBI Taxonomy" id="188477"/>
    <lineage>
        <taxon>Eukaryota</taxon>
        <taxon>Metazoa</taxon>
        <taxon>Spiralia</taxon>
        <taxon>Lophotrochozoa</taxon>
        <taxon>Mollusca</taxon>
        <taxon>Gastropoda</taxon>
        <taxon>Heterobranchia</taxon>
        <taxon>Euthyneura</taxon>
        <taxon>Panpulmonata</taxon>
        <taxon>Sacoglossa</taxon>
        <taxon>Placobranchoidea</taxon>
        <taxon>Plakobranchidae</taxon>
        <taxon>Elysia</taxon>
    </lineage>
</organism>
<dbReference type="InterPro" id="IPR001734">
    <property type="entry name" value="Na/solute_symporter"/>
</dbReference>
<dbReference type="GO" id="GO:0005886">
    <property type="term" value="C:plasma membrane"/>
    <property type="evidence" value="ECO:0007669"/>
    <property type="project" value="TreeGrafter"/>
</dbReference>
<feature type="transmembrane region" description="Helical" evidence="8">
    <location>
        <begin position="401"/>
        <end position="422"/>
    </location>
</feature>
<evidence type="ECO:0000256" key="6">
    <source>
        <dbReference type="RuleBase" id="RU362091"/>
    </source>
</evidence>
<feature type="transmembrane region" description="Helical" evidence="8">
    <location>
        <begin position="190"/>
        <end position="213"/>
    </location>
</feature>
<keyword evidence="3 8" id="KW-0812">Transmembrane</keyword>
<feature type="transmembrane region" description="Helical" evidence="8">
    <location>
        <begin position="635"/>
        <end position="654"/>
    </location>
</feature>
<evidence type="ECO:0000256" key="4">
    <source>
        <dbReference type="ARBA" id="ARBA00022989"/>
    </source>
</evidence>
<evidence type="ECO:0000256" key="7">
    <source>
        <dbReference type="SAM" id="MobiDB-lite"/>
    </source>
</evidence>
<proteinExistence type="inferred from homology"/>
<feature type="transmembrane region" description="Helical" evidence="8">
    <location>
        <begin position="253"/>
        <end position="271"/>
    </location>
</feature>
<accession>A0A3S0ZQB7</accession>
<feature type="region of interest" description="Disordered" evidence="7">
    <location>
        <begin position="548"/>
        <end position="572"/>
    </location>
</feature>
<dbReference type="PANTHER" id="PTHR11819:SF195">
    <property type="entry name" value="SODIUM_GLUCOSE COTRANSPORTER 4"/>
    <property type="match status" value="1"/>
</dbReference>
<feature type="transmembrane region" description="Helical" evidence="8">
    <location>
        <begin position="12"/>
        <end position="29"/>
    </location>
</feature>
<dbReference type="InterPro" id="IPR018212">
    <property type="entry name" value="Na/solute_symporter_CS"/>
</dbReference>
<comment type="caution">
    <text evidence="9">The sequence shown here is derived from an EMBL/GenBank/DDBJ whole genome shotgun (WGS) entry which is preliminary data.</text>
</comment>
<evidence type="ECO:0000256" key="8">
    <source>
        <dbReference type="SAM" id="Phobius"/>
    </source>
</evidence>
<dbReference type="STRING" id="188477.A0A3S0ZQB7"/>
<feature type="transmembrane region" description="Helical" evidence="8">
    <location>
        <begin position="84"/>
        <end position="103"/>
    </location>
</feature>
<evidence type="ECO:0000256" key="5">
    <source>
        <dbReference type="ARBA" id="ARBA00023136"/>
    </source>
</evidence>
<feature type="transmembrane region" description="Helical" evidence="8">
    <location>
        <begin position="292"/>
        <end position="313"/>
    </location>
</feature>
<comment type="subcellular location">
    <subcellularLocation>
        <location evidence="1">Membrane</location>
        <topology evidence="1">Multi-pass membrane protein</topology>
    </subcellularLocation>
</comment>
<reference evidence="9 10" key="1">
    <citation type="submission" date="2019-01" db="EMBL/GenBank/DDBJ databases">
        <title>A draft genome assembly of the solar-powered sea slug Elysia chlorotica.</title>
        <authorList>
            <person name="Cai H."/>
            <person name="Li Q."/>
            <person name="Fang X."/>
            <person name="Li J."/>
            <person name="Curtis N.E."/>
            <person name="Altenburger A."/>
            <person name="Shibata T."/>
            <person name="Feng M."/>
            <person name="Maeda T."/>
            <person name="Schwartz J.A."/>
            <person name="Shigenobu S."/>
            <person name="Lundholm N."/>
            <person name="Nishiyama T."/>
            <person name="Yang H."/>
            <person name="Hasebe M."/>
            <person name="Li S."/>
            <person name="Pierce S.K."/>
            <person name="Wang J."/>
        </authorList>
    </citation>
    <scope>NUCLEOTIDE SEQUENCE [LARGE SCALE GENOMIC DNA]</scope>
    <source>
        <strain evidence="9">EC2010</strain>
        <tissue evidence="9">Whole organism of an adult</tissue>
    </source>
</reference>
<dbReference type="InterPro" id="IPR038377">
    <property type="entry name" value="Na/Glc_symporter_sf"/>
</dbReference>
<feature type="compositionally biased region" description="Acidic residues" evidence="7">
    <location>
        <begin position="549"/>
        <end position="565"/>
    </location>
</feature>
<dbReference type="EMBL" id="RQTK01000399">
    <property type="protein sequence ID" value="RUS80315.1"/>
    <property type="molecule type" value="Genomic_DNA"/>
</dbReference>
<dbReference type="AlphaFoldDB" id="A0A3S0ZQB7"/>
<feature type="transmembrane region" description="Helical" evidence="8">
    <location>
        <begin position="507"/>
        <end position="529"/>
    </location>
</feature>
<evidence type="ECO:0000313" key="9">
    <source>
        <dbReference type="EMBL" id="RUS80315.1"/>
    </source>
</evidence>
<dbReference type="NCBIfam" id="TIGR00813">
    <property type="entry name" value="sss"/>
    <property type="match status" value="1"/>
</dbReference>
<dbReference type="PROSITE" id="PS00456">
    <property type="entry name" value="NA_SOLUT_SYMP_1"/>
    <property type="match status" value="1"/>
</dbReference>
<feature type="transmembrane region" description="Helical" evidence="8">
    <location>
        <begin position="49"/>
        <end position="78"/>
    </location>
</feature>
<dbReference type="PROSITE" id="PS50283">
    <property type="entry name" value="NA_SOLUT_SYMP_3"/>
    <property type="match status" value="1"/>
</dbReference>
<keyword evidence="5 8" id="KW-0472">Membrane</keyword>
<dbReference type="GO" id="GO:0005412">
    <property type="term" value="F:D-glucose:sodium symporter activity"/>
    <property type="evidence" value="ECO:0007669"/>
    <property type="project" value="TreeGrafter"/>
</dbReference>
<comment type="similarity">
    <text evidence="2 6">Belongs to the sodium:solute symporter (SSF) (TC 2.A.21) family.</text>
</comment>
<keyword evidence="10" id="KW-1185">Reference proteome</keyword>
<feature type="transmembrane region" description="Helical" evidence="8">
    <location>
        <begin position="360"/>
        <end position="380"/>
    </location>
</feature>
<dbReference type="Gene3D" id="1.20.1730.10">
    <property type="entry name" value="Sodium/glucose cotransporter"/>
    <property type="match status" value="1"/>
</dbReference>
<feature type="transmembrane region" description="Helical" evidence="8">
    <location>
        <begin position="434"/>
        <end position="456"/>
    </location>
</feature>
<dbReference type="OrthoDB" id="6132759at2759"/>
<feature type="transmembrane region" description="Helical" evidence="8">
    <location>
        <begin position="124"/>
        <end position="144"/>
    </location>
</feature>
<feature type="transmembrane region" description="Helical" evidence="8">
    <location>
        <begin position="463"/>
        <end position="487"/>
    </location>
</feature>
<sequence>MVEKLSENDYISIGVYFALVLAVGLWSTFRPNRGSTTGYFLAGKTMHWFPVGASIFASNVGAPMFIGLAGTAAASGIACAIYEWHAVFLLVALGWIFVPVYVASGCYTMPEYLKKRFGGVRLRIYLSVLTLFLYVLTRISAEIYSGALFMQKLLGWNLFACVGIILLVTALYTVVGGLAAVIYTDTLQTIILLIGSCILFISSMIDVGGWAAFVEKYMRAASNQTLRHPDNYSCGLPRHDSFHIWRDPIDGDLPWTGTVFGLTMLGMWVWCTDQLMVQRCLSAKNMSHSKGGTVFAAAMKITTFFLFIVPGMVSRIFFPDEIACSDPVSCDEVCGNTAGCSNMAYPLLVLRKLPEGIRGVMLAALLAALMSSLTSIFNSASTMMTLDLWRRFRKRASQAELMIVGRVSVLVLIALSVIWIPIMEQSQGGQLWNYLQTVSACVSPPLCCVFLLALFWNRTTEAGAFWGLMLSTAVGLCRMVLEFVYSAPDCGSGDPDERPLVLSKVNFLHFAIIITIVSLISSVVISLFTEPRAPEKLHRVTWWTRHDQEDAEDSDDSGMESEDETELKGDVRTQGVSSVHPVDVKKEKGIKCCHVIYNWVCGQSDEPKPKVSKEDKILIKQRLTDIGESPDAKKLLNILAALVCVLTVFLLGFFA</sequence>
<evidence type="ECO:0000256" key="1">
    <source>
        <dbReference type="ARBA" id="ARBA00004141"/>
    </source>
</evidence>
<evidence type="ECO:0008006" key="11">
    <source>
        <dbReference type="Google" id="ProtNLM"/>
    </source>
</evidence>
<name>A0A3S0ZQB7_ELYCH</name>
<evidence type="ECO:0000256" key="2">
    <source>
        <dbReference type="ARBA" id="ARBA00006434"/>
    </source>
</evidence>
<evidence type="ECO:0000256" key="3">
    <source>
        <dbReference type="ARBA" id="ARBA00022692"/>
    </source>
</evidence>
<keyword evidence="4 8" id="KW-1133">Transmembrane helix</keyword>
<dbReference type="Pfam" id="PF00474">
    <property type="entry name" value="SSF"/>
    <property type="match status" value="1"/>
</dbReference>
<dbReference type="Proteomes" id="UP000271974">
    <property type="component" value="Unassembled WGS sequence"/>
</dbReference>
<gene>
    <name evidence="9" type="ORF">EGW08_011916</name>
</gene>
<feature type="transmembrane region" description="Helical" evidence="8">
    <location>
        <begin position="156"/>
        <end position="183"/>
    </location>
</feature>
<evidence type="ECO:0000313" key="10">
    <source>
        <dbReference type="Proteomes" id="UP000271974"/>
    </source>
</evidence>
<protein>
    <recommendedName>
        <fullName evidence="11">Sodium/glucose cotransporter 4</fullName>
    </recommendedName>
</protein>